<sequence length="190" mass="22951">MEKNHQFIATNETLDELSQEFIFHKILKLTENEPQFIPMLMYALYKQDKVKFIVQEKNINVQDEVDKEKLDRFQKLQMNDNKIEEYKNQANRILEDTINILLRQKKHEIEEKEEYLNIKERELKLKEKDLLKQEKDLNKRNINCPKATSFWNGVLQSIIGTFVVYVITILILFNYDINILEELLKKIFNK</sequence>
<feature type="transmembrane region" description="Helical" evidence="2">
    <location>
        <begin position="150"/>
        <end position="175"/>
    </location>
</feature>
<keyword evidence="2" id="KW-0812">Transmembrane</keyword>
<keyword evidence="4" id="KW-1185">Reference proteome</keyword>
<proteinExistence type="predicted"/>
<dbReference type="AlphaFoldDB" id="J5WHQ3"/>
<evidence type="ECO:0000313" key="4">
    <source>
        <dbReference type="Proteomes" id="UP000005244"/>
    </source>
</evidence>
<keyword evidence="2" id="KW-1133">Transmembrane helix</keyword>
<protein>
    <submittedName>
        <fullName evidence="3">Uncharacterized protein</fullName>
    </submittedName>
</protein>
<name>J5WHQ3_9FIRM</name>
<comment type="caution">
    <text evidence="3">The sequence shown here is derived from an EMBL/GenBank/DDBJ whole genome shotgun (WGS) entry which is preliminary data.</text>
</comment>
<accession>J5WHQ3</accession>
<organism evidence="3 4">
    <name type="scientific">Peptoanaerobacter stomatis</name>
    <dbReference type="NCBI Taxonomy" id="796937"/>
    <lineage>
        <taxon>Bacteria</taxon>
        <taxon>Bacillati</taxon>
        <taxon>Bacillota</taxon>
        <taxon>Clostridia</taxon>
        <taxon>Peptostreptococcales</taxon>
        <taxon>Filifactoraceae</taxon>
        <taxon>Peptoanaerobacter</taxon>
    </lineage>
</organism>
<feature type="coiled-coil region" evidence="1">
    <location>
        <begin position="76"/>
        <end position="136"/>
    </location>
</feature>
<keyword evidence="1" id="KW-0175">Coiled coil</keyword>
<keyword evidence="2" id="KW-0472">Membrane</keyword>
<evidence type="ECO:0000313" key="3">
    <source>
        <dbReference type="EMBL" id="EJU22037.1"/>
    </source>
</evidence>
<reference evidence="3 4" key="1">
    <citation type="submission" date="2012-07" db="EMBL/GenBank/DDBJ databases">
        <authorList>
            <person name="Durkin A.S."/>
            <person name="McCorrison J."/>
            <person name="Torralba M."/>
            <person name="Gillis M."/>
            <person name="Methe B."/>
            <person name="Sutton G."/>
            <person name="Nelson K.E."/>
        </authorList>
    </citation>
    <scope>NUCLEOTIDE SEQUENCE [LARGE SCALE GENOMIC DNA]</scope>
    <source>
        <strain evidence="3 4">OBRC8</strain>
    </source>
</reference>
<evidence type="ECO:0000256" key="1">
    <source>
        <dbReference type="SAM" id="Coils"/>
    </source>
</evidence>
<dbReference type="EMBL" id="ALNK01000024">
    <property type="protein sequence ID" value="EJU22037.1"/>
    <property type="molecule type" value="Genomic_DNA"/>
</dbReference>
<evidence type="ECO:0000256" key="2">
    <source>
        <dbReference type="SAM" id="Phobius"/>
    </source>
</evidence>
<dbReference type="RefSeq" id="WP_009531174.1">
    <property type="nucleotide sequence ID" value="NZ_ALNK01000024.1"/>
</dbReference>
<gene>
    <name evidence="3" type="ORF">HMPREF1143_0463</name>
</gene>
<dbReference type="Proteomes" id="UP000005244">
    <property type="component" value="Unassembled WGS sequence"/>
</dbReference>